<dbReference type="NCBIfam" id="TIGR01764">
    <property type="entry name" value="excise"/>
    <property type="match status" value="1"/>
</dbReference>
<reference evidence="2 3" key="1">
    <citation type="submission" date="2023-12" db="EMBL/GenBank/DDBJ databases">
        <title>Description of new species of Mycobacterium terrae complex isolated from sewage at the Sao Paulo Zoological Park Foundation in Brazil.</title>
        <authorList>
            <person name="Romagnoli C.L."/>
            <person name="Conceicao E.C."/>
            <person name="Machado E."/>
            <person name="Barreto L.B.P.F."/>
            <person name="Sharma A."/>
            <person name="Silva N.M."/>
            <person name="Marques L.E."/>
            <person name="Juliana M.A."/>
            <person name="Lourenco M.C.S."/>
            <person name="Digiampietri L.A."/>
            <person name="Suffys P.N."/>
            <person name="Viana-Niero C."/>
        </authorList>
    </citation>
    <scope>NUCLEOTIDE SEQUENCE [LARGE SCALE GENOMIC DNA]</scope>
    <source>
        <strain evidence="2 3">MYC017</strain>
    </source>
</reference>
<dbReference type="InterPro" id="IPR010093">
    <property type="entry name" value="SinI_DNA-bd"/>
</dbReference>
<organism evidence="2 3">
    <name type="scientific">[Mycobacterium] vasticus</name>
    <dbReference type="NCBI Taxonomy" id="2875777"/>
    <lineage>
        <taxon>Bacteria</taxon>
        <taxon>Bacillati</taxon>
        <taxon>Actinomycetota</taxon>
        <taxon>Actinomycetes</taxon>
        <taxon>Mycobacteriales</taxon>
        <taxon>Mycobacteriaceae</taxon>
        <taxon>Mycolicibacter</taxon>
    </lineage>
</organism>
<protein>
    <submittedName>
        <fullName evidence="2">Helix-turn-helix domain-containing protein</fullName>
    </submittedName>
</protein>
<comment type="caution">
    <text evidence="2">The sequence shown here is derived from an EMBL/GenBank/DDBJ whole genome shotgun (WGS) entry which is preliminary data.</text>
</comment>
<evidence type="ECO:0000259" key="1">
    <source>
        <dbReference type="Pfam" id="PF12728"/>
    </source>
</evidence>
<accession>A0ABU5YWP8</accession>
<keyword evidence="3" id="KW-1185">Reference proteome</keyword>
<name>A0ABU5YWP8_9MYCO</name>
<sequence length="234" mass="24990">MSSIVTTQQAAQSLSVHPSRVRALIASGALSATRAGRQWLIDAESLDRHADLVAAGATGRSFAPRIAWAAAALCDGLNDGLAAADRYRLRNRLAHAGDRDADTCALVRRWLSRRAESVHRYRVGERDLTRVLAVDGVLATGISTTSEYRLGLSTGGAADAYVNAKTHRELVEEFVLIESARGNLTLRVTDNALSGNAVAPRLIAGADLADDSEVRTRAAGCILIKDSLDEFRKG</sequence>
<dbReference type="EMBL" id="JAYJJQ010000008">
    <property type="protein sequence ID" value="MEB3069557.1"/>
    <property type="molecule type" value="Genomic_DNA"/>
</dbReference>
<proteinExistence type="predicted"/>
<dbReference type="Proteomes" id="UP001299283">
    <property type="component" value="Unassembled WGS sequence"/>
</dbReference>
<dbReference type="RefSeq" id="WP_225397458.1">
    <property type="nucleotide sequence ID" value="NZ_JAYJJQ010000008.1"/>
</dbReference>
<gene>
    <name evidence="2" type="ORF">K5L39_10210</name>
</gene>
<dbReference type="InterPro" id="IPR041657">
    <property type="entry name" value="HTH_17"/>
</dbReference>
<dbReference type="Pfam" id="PF12728">
    <property type="entry name" value="HTH_17"/>
    <property type="match status" value="1"/>
</dbReference>
<evidence type="ECO:0000313" key="3">
    <source>
        <dbReference type="Proteomes" id="UP001299283"/>
    </source>
</evidence>
<feature type="domain" description="Helix-turn-helix" evidence="1">
    <location>
        <begin position="5"/>
        <end position="49"/>
    </location>
</feature>
<evidence type="ECO:0000313" key="2">
    <source>
        <dbReference type="EMBL" id="MEB3069557.1"/>
    </source>
</evidence>